<sequence>MKKSTKVVLGISAGLILLGGVLAAAGYAMAGGNIGVYYSNGQLYHNGRAGAVVSRTVETGRFTSLDITADLAGVKMIASDHYGVEYRLATAGREPVCRVTGDGALYFDQSGDWDGGGGSINLFGWRGRGWKDAGEQYLHIYYPADVEFDQVKIEVGAGDLKLKDLAVKGKVELEVNLGELTVENVTTGLLDAETNAGGARLSGVRARTLSVESDLGSIELDNVTAEQTTVSASSGSTAISGGSLGKTELDSNFGEIKVKGAKTGELSVDCDSGSIDLEGEFAGNIEVSSDFGSVSLRSSLPASDYNLDLQTDFGSVRLDGAKQENPCVKDSGGRYRLSVENSSGDIDVKFG</sequence>
<protein>
    <submittedName>
        <fullName evidence="2">DUF4097 family beta strand repeat protein</fullName>
    </submittedName>
</protein>
<feature type="domain" description="DUF4097" evidence="1">
    <location>
        <begin position="65"/>
        <end position="296"/>
    </location>
</feature>
<evidence type="ECO:0000259" key="1">
    <source>
        <dbReference type="Pfam" id="PF13349"/>
    </source>
</evidence>
<dbReference type="Pfam" id="PF13349">
    <property type="entry name" value="DUF4097"/>
    <property type="match status" value="1"/>
</dbReference>
<organism evidence="2 3">
    <name type="scientific">Ligaoa zhengdingensis</name>
    <dbReference type="NCBI Taxonomy" id="2763658"/>
    <lineage>
        <taxon>Bacteria</taxon>
        <taxon>Bacillati</taxon>
        <taxon>Bacillota</taxon>
        <taxon>Clostridia</taxon>
        <taxon>Eubacteriales</taxon>
        <taxon>Oscillospiraceae</taxon>
        <taxon>Ligaoa</taxon>
    </lineage>
</organism>
<dbReference type="AlphaFoldDB" id="A0A926DX58"/>
<dbReference type="EMBL" id="JACRST010000005">
    <property type="protein sequence ID" value="MBC8546421.1"/>
    <property type="molecule type" value="Genomic_DNA"/>
</dbReference>
<evidence type="ECO:0000313" key="2">
    <source>
        <dbReference type="EMBL" id="MBC8546421.1"/>
    </source>
</evidence>
<dbReference type="InterPro" id="IPR025164">
    <property type="entry name" value="Toastrack_DUF4097"/>
</dbReference>
<proteinExistence type="predicted"/>
<accession>A0A926DX58</accession>
<keyword evidence="3" id="KW-1185">Reference proteome</keyword>
<dbReference type="Proteomes" id="UP000653127">
    <property type="component" value="Unassembled WGS sequence"/>
</dbReference>
<reference evidence="2" key="1">
    <citation type="submission" date="2020-08" db="EMBL/GenBank/DDBJ databases">
        <title>Genome public.</title>
        <authorList>
            <person name="Liu C."/>
            <person name="Sun Q."/>
        </authorList>
    </citation>
    <scope>NUCLEOTIDE SEQUENCE</scope>
    <source>
        <strain evidence="2">NSJ-31</strain>
    </source>
</reference>
<dbReference type="RefSeq" id="WP_249282499.1">
    <property type="nucleotide sequence ID" value="NZ_JACRST010000005.1"/>
</dbReference>
<evidence type="ECO:0000313" key="3">
    <source>
        <dbReference type="Proteomes" id="UP000653127"/>
    </source>
</evidence>
<gene>
    <name evidence="2" type="ORF">H8711_05670</name>
</gene>
<name>A0A926DX58_9FIRM</name>
<comment type="caution">
    <text evidence="2">The sequence shown here is derived from an EMBL/GenBank/DDBJ whole genome shotgun (WGS) entry which is preliminary data.</text>
</comment>
<dbReference type="Gene3D" id="2.160.20.120">
    <property type="match status" value="1"/>
</dbReference>